<accession>A0A1X1T5J5</accession>
<dbReference type="Proteomes" id="UP000467385">
    <property type="component" value="Chromosome"/>
</dbReference>
<evidence type="ECO:0000313" key="1">
    <source>
        <dbReference type="EMBL" id="BBZ42234.1"/>
    </source>
</evidence>
<organism evidence="1 2">
    <name type="scientific">Mycobacterium conspicuum</name>
    <dbReference type="NCBI Taxonomy" id="44010"/>
    <lineage>
        <taxon>Bacteria</taxon>
        <taxon>Bacillati</taxon>
        <taxon>Actinomycetota</taxon>
        <taxon>Actinomycetes</taxon>
        <taxon>Mycobacteriales</taxon>
        <taxon>Mycobacteriaceae</taxon>
        <taxon>Mycobacterium</taxon>
    </lineage>
</organism>
<dbReference type="PANTHER" id="PTHR37981:SF1">
    <property type="entry name" value="SGNH HYDROLASE-TYPE ESTERASE DOMAIN-CONTAINING PROTEIN"/>
    <property type="match status" value="1"/>
</dbReference>
<dbReference type="PROSITE" id="PS51257">
    <property type="entry name" value="PROKAR_LIPOPROTEIN"/>
    <property type="match status" value="1"/>
</dbReference>
<dbReference type="InterPro" id="IPR013830">
    <property type="entry name" value="SGNH_hydro"/>
</dbReference>
<dbReference type="Gene3D" id="3.40.50.1110">
    <property type="entry name" value="SGNH hydrolase"/>
    <property type="match status" value="1"/>
</dbReference>
<dbReference type="PANTHER" id="PTHR37981">
    <property type="entry name" value="LIPASE 2"/>
    <property type="match status" value="1"/>
</dbReference>
<evidence type="ECO:0000313" key="2">
    <source>
        <dbReference type="Proteomes" id="UP000467385"/>
    </source>
</evidence>
<dbReference type="Pfam" id="PF13472">
    <property type="entry name" value="Lipase_GDSL_2"/>
    <property type="match status" value="1"/>
</dbReference>
<sequence length="298" mass="31091">MGSKRLAVASLIGALAAACAGPPSGSPAAPGRAGSTQRLSYVAVGDSFAAAPGVPDPAPPAGCRKSTNGYPSILARELKVISFVNVTCSGAKTEDITVRAQQTTDGPVARQIDSVDASVDLITVTIGANDVGLPSDAKGCEAESAESEPCTNKFVVDNVDRISQVSNAQLPAWGALIDQLRAAAPHARIVFVGYGTFVRPGGCFPAQPVLSRDADYLQSKLSELDDLQRQLADEKGIDYFDTRLLARGHDICAAPNERFIEGYMTAGSTEPLHPNAFGEMAVGKALADYLRSPRAAFN</sequence>
<dbReference type="RefSeq" id="WP_085233810.1">
    <property type="nucleotide sequence ID" value="NZ_AP022613.1"/>
</dbReference>
<dbReference type="GO" id="GO:0019433">
    <property type="term" value="P:triglyceride catabolic process"/>
    <property type="evidence" value="ECO:0007669"/>
    <property type="project" value="TreeGrafter"/>
</dbReference>
<dbReference type="SUPFAM" id="SSF52266">
    <property type="entry name" value="SGNH hydrolase"/>
    <property type="match status" value="1"/>
</dbReference>
<reference evidence="1 2" key="1">
    <citation type="journal article" date="2019" name="Emerg. Microbes Infect.">
        <title>Comprehensive subspecies identification of 175 nontuberculous mycobacteria species based on 7547 genomic profiles.</title>
        <authorList>
            <person name="Matsumoto Y."/>
            <person name="Kinjo T."/>
            <person name="Motooka D."/>
            <person name="Nabeya D."/>
            <person name="Jung N."/>
            <person name="Uechi K."/>
            <person name="Horii T."/>
            <person name="Iida T."/>
            <person name="Fujita J."/>
            <person name="Nakamura S."/>
        </authorList>
    </citation>
    <scope>NUCLEOTIDE SEQUENCE [LARGE SCALE GENOMIC DNA]</scope>
    <source>
        <strain evidence="1 2">JCM 14738</strain>
    </source>
</reference>
<gene>
    <name evidence="1" type="ORF">MCNS_52970</name>
</gene>
<dbReference type="GO" id="GO:0004806">
    <property type="term" value="F:triacylglycerol lipase activity"/>
    <property type="evidence" value="ECO:0007669"/>
    <property type="project" value="TreeGrafter"/>
</dbReference>
<dbReference type="CDD" id="cd01823">
    <property type="entry name" value="SEST_like"/>
    <property type="match status" value="1"/>
</dbReference>
<protein>
    <submittedName>
        <fullName evidence="1">Lipase</fullName>
    </submittedName>
</protein>
<proteinExistence type="predicted"/>
<name>A0A1X1T5J5_9MYCO</name>
<dbReference type="InterPro" id="IPR037460">
    <property type="entry name" value="SEST-like"/>
</dbReference>
<dbReference type="AlphaFoldDB" id="A0A1X1T5J5"/>
<keyword evidence="2" id="KW-1185">Reference proteome</keyword>
<dbReference type="OrthoDB" id="5503950at2"/>
<dbReference type="EMBL" id="AP022613">
    <property type="protein sequence ID" value="BBZ42234.1"/>
    <property type="molecule type" value="Genomic_DNA"/>
</dbReference>
<dbReference type="InterPro" id="IPR036514">
    <property type="entry name" value="SGNH_hydro_sf"/>
</dbReference>
<dbReference type="STRING" id="44010.AWC00_16470"/>